<keyword evidence="2 5" id="KW-0645">Protease</keyword>
<evidence type="ECO:0000256" key="1">
    <source>
        <dbReference type="ARBA" id="ARBA00011073"/>
    </source>
</evidence>
<keyword evidence="6" id="KW-0732">Signal</keyword>
<dbReference type="InterPro" id="IPR036852">
    <property type="entry name" value="Peptidase_S8/S53_dom_sf"/>
</dbReference>
<dbReference type="InterPro" id="IPR050131">
    <property type="entry name" value="Peptidase_S8_subtilisin-like"/>
</dbReference>
<sequence>MLRAFFTLIAAVSAGAVQAQMAVPEITLDWRSRAETPAELSIEIERLYLSLYNSANLNLREVEIGSPPYVETLLRVEGAMHGAHFPLTLDAMMCDLNPSHCRRERSAASWKILGDLTAHVGGYRPTRGNWRLQGGETLKIPAYAFESVTTLQRRTAPKGWTTQSFEPVASMDCSAWNKSCQEVVEQYNPRLLNAPKVQTRVTVPVLHLETTLFFRPDFTSKRLSELAEIGVGTKGAEPITFNGPENFEPGWLKRSDEASLTDIAIETIQGNLAPVGRVDLQWLEDEPFVQHQMDLFKIIKHPYGNHKELGEPYKQPVSVLVIDAPLTSGHCDLPIMRAHDGTEIPLLDEDGCDSIDQTAISNADHAAAVAGVIGSQRNGKGTVGLNPYAQLWLLAFDKDLVADQQIAALIDQIQRDIPRDVRVANLSFGIRPQLANPQDIANAMDIHEDRLLIVAAAGNDGLELSRENCRIYPACLNDLGNVLTVVGLDTNMDSPGLWRSQTAGSNSSPDFDLGAPAEGVLTTVTRNRFARQKGTSFAAPQVTAAASLIFAAGEFIYGDDLGGGQLSPRVVKDRLLYSADFFPGLSKSVKYGRLNVDRAIRIRDAQFVLFDGREITGQVVEAPRDFVCVSPSDQDKFHKWYDLRRLSFNDAKGRHFMFQHEGGDLGSRYGTLVRDPSCLIDTLSAKVRVQTRDETGRPTDVEFEFRDIRDYTSPLFDR</sequence>
<feature type="active site" description="Charge relay system" evidence="5">
    <location>
        <position position="323"/>
    </location>
</feature>
<feature type="active site" description="Charge relay system" evidence="5">
    <location>
        <position position="365"/>
    </location>
</feature>
<accession>A0ABV7TND8</accession>
<comment type="similarity">
    <text evidence="1 5">Belongs to the peptidase S8 family.</text>
</comment>
<dbReference type="Proteomes" id="UP001595629">
    <property type="component" value="Unassembled WGS sequence"/>
</dbReference>
<dbReference type="Gene3D" id="3.40.50.200">
    <property type="entry name" value="Peptidase S8/S53 domain"/>
    <property type="match status" value="1"/>
</dbReference>
<evidence type="ECO:0000313" key="9">
    <source>
        <dbReference type="Proteomes" id="UP001595629"/>
    </source>
</evidence>
<dbReference type="InterPro" id="IPR000209">
    <property type="entry name" value="Peptidase_S8/S53_dom"/>
</dbReference>
<keyword evidence="9" id="KW-1185">Reference proteome</keyword>
<reference evidence="9" key="1">
    <citation type="journal article" date="2019" name="Int. J. Syst. Evol. Microbiol.">
        <title>The Global Catalogue of Microorganisms (GCM) 10K type strain sequencing project: providing services to taxonomists for standard genome sequencing and annotation.</title>
        <authorList>
            <consortium name="The Broad Institute Genomics Platform"/>
            <consortium name="The Broad Institute Genome Sequencing Center for Infectious Disease"/>
            <person name="Wu L."/>
            <person name="Ma J."/>
        </authorList>
    </citation>
    <scope>NUCLEOTIDE SEQUENCE [LARGE SCALE GENOMIC DNA]</scope>
    <source>
        <strain evidence="9">KCTC 42911</strain>
    </source>
</reference>
<protein>
    <submittedName>
        <fullName evidence="8">S8 family serine peptidase</fullName>
    </submittedName>
</protein>
<dbReference type="SUPFAM" id="SSF52743">
    <property type="entry name" value="Subtilisin-like"/>
    <property type="match status" value="1"/>
</dbReference>
<evidence type="ECO:0000256" key="3">
    <source>
        <dbReference type="ARBA" id="ARBA00022801"/>
    </source>
</evidence>
<keyword evidence="3 5" id="KW-0378">Hydrolase</keyword>
<comment type="caution">
    <text evidence="8">The sequence shown here is derived from an EMBL/GenBank/DDBJ whole genome shotgun (WGS) entry which is preliminary data.</text>
</comment>
<dbReference type="PROSITE" id="PS00138">
    <property type="entry name" value="SUBTILASE_SER"/>
    <property type="match status" value="1"/>
</dbReference>
<feature type="domain" description="Peptidase S8/S53" evidence="7">
    <location>
        <begin position="317"/>
        <end position="587"/>
    </location>
</feature>
<evidence type="ECO:0000256" key="2">
    <source>
        <dbReference type="ARBA" id="ARBA00022670"/>
    </source>
</evidence>
<dbReference type="Pfam" id="PF00082">
    <property type="entry name" value="Peptidase_S8"/>
    <property type="match status" value="1"/>
</dbReference>
<proteinExistence type="inferred from homology"/>
<dbReference type="PANTHER" id="PTHR43806:SF11">
    <property type="entry name" value="CEREVISIN-RELATED"/>
    <property type="match status" value="1"/>
</dbReference>
<feature type="active site" description="Charge relay system" evidence="5">
    <location>
        <position position="536"/>
    </location>
</feature>
<dbReference type="PANTHER" id="PTHR43806">
    <property type="entry name" value="PEPTIDASE S8"/>
    <property type="match status" value="1"/>
</dbReference>
<evidence type="ECO:0000313" key="8">
    <source>
        <dbReference type="EMBL" id="MFC3616457.1"/>
    </source>
</evidence>
<evidence type="ECO:0000256" key="4">
    <source>
        <dbReference type="ARBA" id="ARBA00022825"/>
    </source>
</evidence>
<evidence type="ECO:0000259" key="7">
    <source>
        <dbReference type="Pfam" id="PF00082"/>
    </source>
</evidence>
<dbReference type="InterPro" id="IPR023828">
    <property type="entry name" value="Peptidase_S8_Ser-AS"/>
</dbReference>
<organism evidence="8 9">
    <name type="scientific">Lutimaribacter marinistellae</name>
    <dbReference type="NCBI Taxonomy" id="1820329"/>
    <lineage>
        <taxon>Bacteria</taxon>
        <taxon>Pseudomonadati</taxon>
        <taxon>Pseudomonadota</taxon>
        <taxon>Alphaproteobacteria</taxon>
        <taxon>Rhodobacterales</taxon>
        <taxon>Roseobacteraceae</taxon>
        <taxon>Lutimaribacter</taxon>
    </lineage>
</organism>
<dbReference type="PROSITE" id="PS51892">
    <property type="entry name" value="SUBTILASE"/>
    <property type="match status" value="1"/>
</dbReference>
<gene>
    <name evidence="8" type="ORF">ACFORG_22160</name>
</gene>
<dbReference type="EMBL" id="JBHRXI010000049">
    <property type="protein sequence ID" value="MFC3616457.1"/>
    <property type="molecule type" value="Genomic_DNA"/>
</dbReference>
<dbReference type="RefSeq" id="WP_386737770.1">
    <property type="nucleotide sequence ID" value="NZ_JBHRXI010000049.1"/>
</dbReference>
<keyword evidence="4 5" id="KW-0720">Serine protease</keyword>
<name>A0ABV7TND8_9RHOB</name>
<evidence type="ECO:0000256" key="6">
    <source>
        <dbReference type="SAM" id="SignalP"/>
    </source>
</evidence>
<feature type="signal peptide" evidence="6">
    <location>
        <begin position="1"/>
        <end position="19"/>
    </location>
</feature>
<evidence type="ECO:0000256" key="5">
    <source>
        <dbReference type="PROSITE-ProRule" id="PRU01240"/>
    </source>
</evidence>
<feature type="chain" id="PRO_5045101742" evidence="6">
    <location>
        <begin position="20"/>
        <end position="718"/>
    </location>
</feature>